<protein>
    <submittedName>
        <fullName evidence="2">SMI1-KNR4 cell-wall</fullName>
    </submittedName>
</protein>
<dbReference type="InterPro" id="IPR037883">
    <property type="entry name" value="Knr4/Smi1-like_sf"/>
</dbReference>
<keyword evidence="3" id="KW-1185">Reference proteome</keyword>
<dbReference type="Proteomes" id="UP000198224">
    <property type="component" value="Chromosome I"/>
</dbReference>
<dbReference type="EMBL" id="LT607409">
    <property type="protein sequence ID" value="SCF30078.1"/>
    <property type="molecule type" value="Genomic_DNA"/>
</dbReference>
<proteinExistence type="predicted"/>
<gene>
    <name evidence="2" type="ORF">GA0070612_6098</name>
</gene>
<dbReference type="SMART" id="SM00860">
    <property type="entry name" value="SMI1_KNR4"/>
    <property type="match status" value="1"/>
</dbReference>
<evidence type="ECO:0000259" key="1">
    <source>
        <dbReference type="SMART" id="SM00860"/>
    </source>
</evidence>
<dbReference type="RefSeq" id="WP_088991008.1">
    <property type="nucleotide sequence ID" value="NZ_LT607409.1"/>
</dbReference>
<evidence type="ECO:0000313" key="2">
    <source>
        <dbReference type="EMBL" id="SCF30078.1"/>
    </source>
</evidence>
<dbReference type="Gene3D" id="3.40.1580.10">
    <property type="entry name" value="SMI1/KNR4-like"/>
    <property type="match status" value="1"/>
</dbReference>
<dbReference type="Pfam" id="PF14568">
    <property type="entry name" value="SUKH_6"/>
    <property type="match status" value="1"/>
</dbReference>
<dbReference type="AlphaFoldDB" id="A0A1C4ZAX2"/>
<accession>A0A1C4ZAX2</accession>
<sequence>MSAHEDAEEFIRLVRANSQIANIAGGCDEDLIARAEAQLGLSLPLTYREFLRQLGECDIAGEEFYGVWARDDDRNVLFGAVRMTLEARRTSAMPAALVVFMSDGMGGLYAMDTAASDEEGEAPVVLWEPGGSIPGSILERAADSFGGFALKRTKRALAALQ</sequence>
<name>A0A1C4ZAX2_9ACTN</name>
<reference evidence="3" key="1">
    <citation type="submission" date="2016-06" db="EMBL/GenBank/DDBJ databases">
        <authorList>
            <person name="Varghese N."/>
            <person name="Submissions Spin"/>
        </authorList>
    </citation>
    <scope>NUCLEOTIDE SEQUENCE [LARGE SCALE GENOMIC DNA]</scope>
    <source>
        <strain evidence="3">DSM 45160</strain>
    </source>
</reference>
<dbReference type="InterPro" id="IPR018958">
    <property type="entry name" value="Knr4/Smi1-like_dom"/>
</dbReference>
<evidence type="ECO:0000313" key="3">
    <source>
        <dbReference type="Proteomes" id="UP000198224"/>
    </source>
</evidence>
<dbReference type="SUPFAM" id="SSF160631">
    <property type="entry name" value="SMI1/KNR4-like"/>
    <property type="match status" value="1"/>
</dbReference>
<organism evidence="2 3">
    <name type="scientific">Micromonospora chokoriensis</name>
    <dbReference type="NCBI Taxonomy" id="356851"/>
    <lineage>
        <taxon>Bacteria</taxon>
        <taxon>Bacillati</taxon>
        <taxon>Actinomycetota</taxon>
        <taxon>Actinomycetes</taxon>
        <taxon>Micromonosporales</taxon>
        <taxon>Micromonosporaceae</taxon>
        <taxon>Micromonospora</taxon>
    </lineage>
</organism>
<feature type="domain" description="Knr4/Smi1-like" evidence="1">
    <location>
        <begin position="26"/>
        <end position="151"/>
    </location>
</feature>